<reference evidence="2 3" key="1">
    <citation type="journal article" date="2021" name="J. Hered.">
        <title>A chromosome-level genome assembly of the parasitoid wasp, Cotesia glomerata (Hymenoptera: Braconidae).</title>
        <authorList>
            <person name="Pinto B.J."/>
            <person name="Weis J.J."/>
            <person name="Gamble T."/>
            <person name="Ode P.J."/>
            <person name="Paul R."/>
            <person name="Zaspel J.M."/>
        </authorList>
    </citation>
    <scope>NUCLEOTIDE SEQUENCE [LARGE SCALE GENOMIC DNA]</scope>
    <source>
        <strain evidence="2">CgM1</strain>
    </source>
</reference>
<keyword evidence="3" id="KW-1185">Reference proteome</keyword>
<evidence type="ECO:0000313" key="2">
    <source>
        <dbReference type="EMBL" id="KAH0549627.1"/>
    </source>
</evidence>
<gene>
    <name evidence="2" type="ORF">KQX54_011373</name>
</gene>
<feature type="compositionally biased region" description="Acidic residues" evidence="1">
    <location>
        <begin position="88"/>
        <end position="107"/>
    </location>
</feature>
<feature type="region of interest" description="Disordered" evidence="1">
    <location>
        <begin position="80"/>
        <end position="107"/>
    </location>
</feature>
<organism evidence="2 3">
    <name type="scientific">Cotesia glomerata</name>
    <name type="common">Lepidopteran parasitic wasp</name>
    <name type="synonym">Apanteles glomeratus</name>
    <dbReference type="NCBI Taxonomy" id="32391"/>
    <lineage>
        <taxon>Eukaryota</taxon>
        <taxon>Metazoa</taxon>
        <taxon>Ecdysozoa</taxon>
        <taxon>Arthropoda</taxon>
        <taxon>Hexapoda</taxon>
        <taxon>Insecta</taxon>
        <taxon>Pterygota</taxon>
        <taxon>Neoptera</taxon>
        <taxon>Endopterygota</taxon>
        <taxon>Hymenoptera</taxon>
        <taxon>Apocrita</taxon>
        <taxon>Ichneumonoidea</taxon>
        <taxon>Braconidae</taxon>
        <taxon>Microgastrinae</taxon>
        <taxon>Cotesia</taxon>
    </lineage>
</organism>
<comment type="caution">
    <text evidence="2">The sequence shown here is derived from an EMBL/GenBank/DDBJ whole genome shotgun (WGS) entry which is preliminary data.</text>
</comment>
<name>A0AAV7IEX4_COTGL</name>
<proteinExistence type="predicted"/>
<dbReference type="Proteomes" id="UP000826195">
    <property type="component" value="Unassembled WGS sequence"/>
</dbReference>
<sequence>MPLKSQVSVEDAVNVLIRHISYFASEKLPEWSSDIWQVLAKEKEFKDKWNANCVRTNVRNDRRGILTKARQECGLFISNQNTNVDNNNGDDCDDDENSLSDEDLQIR</sequence>
<evidence type="ECO:0000313" key="3">
    <source>
        <dbReference type="Proteomes" id="UP000826195"/>
    </source>
</evidence>
<dbReference type="EMBL" id="JAHXZJ010001864">
    <property type="protein sequence ID" value="KAH0549627.1"/>
    <property type="molecule type" value="Genomic_DNA"/>
</dbReference>
<evidence type="ECO:0000256" key="1">
    <source>
        <dbReference type="SAM" id="MobiDB-lite"/>
    </source>
</evidence>
<accession>A0AAV7IEX4</accession>
<dbReference type="AlphaFoldDB" id="A0AAV7IEX4"/>
<protein>
    <submittedName>
        <fullName evidence="2">Uncharacterized protein</fullName>
    </submittedName>
</protein>